<dbReference type="Gene3D" id="3.40.50.970">
    <property type="match status" value="1"/>
</dbReference>
<dbReference type="PANTHER" id="PTHR42818:SF1">
    <property type="entry name" value="SULFOPYRUVATE DECARBOXYLASE"/>
    <property type="match status" value="1"/>
</dbReference>
<dbReference type="InterPro" id="IPR051818">
    <property type="entry name" value="TPP_dependent_decarboxylase"/>
</dbReference>
<dbReference type="InterPro" id="IPR012001">
    <property type="entry name" value="Thiamin_PyroP_enz_TPP-bd_dom"/>
</dbReference>
<evidence type="ECO:0000313" key="4">
    <source>
        <dbReference type="EMBL" id="SOY45952.1"/>
    </source>
</evidence>
<organism evidence="4 5">
    <name type="scientific">Cupriavidus taiwanensis</name>
    <dbReference type="NCBI Taxonomy" id="164546"/>
    <lineage>
        <taxon>Bacteria</taxon>
        <taxon>Pseudomonadati</taxon>
        <taxon>Pseudomonadota</taxon>
        <taxon>Betaproteobacteria</taxon>
        <taxon>Burkholderiales</taxon>
        <taxon>Burkholderiaceae</taxon>
        <taxon>Cupriavidus</taxon>
    </lineage>
</organism>
<evidence type="ECO:0000313" key="5">
    <source>
        <dbReference type="Proteomes" id="UP000256780"/>
    </source>
</evidence>
<gene>
    <name evidence="4" type="ORF">CBM2587_A150020</name>
</gene>
<dbReference type="OrthoDB" id="3684683at2"/>
<evidence type="ECO:0000259" key="3">
    <source>
        <dbReference type="Pfam" id="PF02776"/>
    </source>
</evidence>
<reference evidence="4 5" key="1">
    <citation type="submission" date="2018-01" db="EMBL/GenBank/DDBJ databases">
        <authorList>
            <person name="Clerissi C."/>
        </authorList>
    </citation>
    <scope>NUCLEOTIDE SEQUENCE [LARGE SCALE GENOMIC DNA]</scope>
    <source>
        <strain evidence="4">Cupriavidus sp. LMG 19464</strain>
    </source>
</reference>
<evidence type="ECO:0000256" key="1">
    <source>
        <dbReference type="ARBA" id="ARBA00022793"/>
    </source>
</evidence>
<dbReference type="GO" id="GO:0030976">
    <property type="term" value="F:thiamine pyrophosphate binding"/>
    <property type="evidence" value="ECO:0007669"/>
    <property type="project" value="InterPro"/>
</dbReference>
<dbReference type="EMBL" id="OFSQ01000007">
    <property type="protein sequence ID" value="SOY45952.1"/>
    <property type="molecule type" value="Genomic_DNA"/>
</dbReference>
<dbReference type="InterPro" id="IPR029061">
    <property type="entry name" value="THDP-binding"/>
</dbReference>
<evidence type="ECO:0000256" key="2">
    <source>
        <dbReference type="ARBA" id="ARBA00023239"/>
    </source>
</evidence>
<feature type="domain" description="Thiamine pyrophosphate enzyme N-terminal TPP-binding" evidence="3">
    <location>
        <begin position="12"/>
        <end position="111"/>
    </location>
</feature>
<dbReference type="CDD" id="cd07035">
    <property type="entry name" value="TPP_PYR_POX_like"/>
    <property type="match status" value="1"/>
</dbReference>
<name>A0A975WV09_9BURK</name>
<keyword evidence="2" id="KW-0456">Lyase</keyword>
<dbReference type="Proteomes" id="UP000256780">
    <property type="component" value="Chromosome CBM2587_a"/>
</dbReference>
<dbReference type="RefSeq" id="WP_116356486.1">
    <property type="nucleotide sequence ID" value="NZ_LT976853.1"/>
</dbReference>
<dbReference type="PANTHER" id="PTHR42818">
    <property type="entry name" value="SULFOPYRUVATE DECARBOXYLASE SUBUNIT ALPHA"/>
    <property type="match status" value="1"/>
</dbReference>
<accession>A0A975WV09</accession>
<dbReference type="SUPFAM" id="SSF52518">
    <property type="entry name" value="Thiamin diphosphate-binding fold (THDP-binding)"/>
    <property type="match status" value="1"/>
</dbReference>
<sequence>MTDDHSIGASTYIAALRRAAVSHIVTVPDFVQLALHQAVERGEGGMDVVRTCNEDQAVCVAAGLTVAGKRPLVVIQNQGLYACINTVRAVALDAHIPTVFLIGQFGRETENFEKPSKQSRRRVVSLLEPMLETLAVPYWRLEQADDLDAVPTAFDTARSRRGAAALIVGRPVAWH</sequence>
<protein>
    <submittedName>
        <fullName evidence="4">Thiamine pyrophosphate enzyme, N-terminal TPP-binding domain-containing protein</fullName>
    </submittedName>
</protein>
<dbReference type="GO" id="GO:0016831">
    <property type="term" value="F:carboxy-lyase activity"/>
    <property type="evidence" value="ECO:0007669"/>
    <property type="project" value="UniProtKB-KW"/>
</dbReference>
<comment type="caution">
    <text evidence="4">The sequence shown here is derived from an EMBL/GenBank/DDBJ whole genome shotgun (WGS) entry which is preliminary data.</text>
</comment>
<keyword evidence="1" id="KW-0210">Decarboxylase</keyword>
<dbReference type="Pfam" id="PF02776">
    <property type="entry name" value="TPP_enzyme_N"/>
    <property type="match status" value="1"/>
</dbReference>
<proteinExistence type="predicted"/>
<dbReference type="AlphaFoldDB" id="A0A975WV09"/>